<proteinExistence type="predicted"/>
<dbReference type="SUPFAM" id="SSF55729">
    <property type="entry name" value="Acyl-CoA N-acyltransferases (Nat)"/>
    <property type="match status" value="1"/>
</dbReference>
<feature type="domain" description="N-acetyltransferase" evidence="1">
    <location>
        <begin position="152"/>
        <end position="301"/>
    </location>
</feature>
<gene>
    <name evidence="2" type="ordered locus">Galf_0899</name>
</gene>
<dbReference type="Proteomes" id="UP000001235">
    <property type="component" value="Chromosome"/>
</dbReference>
<accession>D9SEF5</accession>
<dbReference type="HOGENOM" id="CLU_039297_1_0_4"/>
<evidence type="ECO:0000313" key="3">
    <source>
        <dbReference type="Proteomes" id="UP000001235"/>
    </source>
</evidence>
<name>D9SEF5_GALCS</name>
<keyword evidence="3" id="KW-1185">Reference proteome</keyword>
<dbReference type="KEGG" id="gca:Galf_0899"/>
<dbReference type="CDD" id="cd04301">
    <property type="entry name" value="NAT_SF"/>
    <property type="match status" value="1"/>
</dbReference>
<reference evidence="2 3" key="1">
    <citation type="submission" date="2010-08" db="EMBL/GenBank/DDBJ databases">
        <title>Complete sequence of Gallionella capsiferriformans ES-2.</title>
        <authorList>
            <consortium name="US DOE Joint Genome Institute"/>
            <person name="Lucas S."/>
            <person name="Copeland A."/>
            <person name="Lapidus A."/>
            <person name="Cheng J.-F."/>
            <person name="Bruce D."/>
            <person name="Goodwin L."/>
            <person name="Pitluck S."/>
            <person name="Chertkov O."/>
            <person name="Davenport K.W."/>
            <person name="Detter J.C."/>
            <person name="Han C."/>
            <person name="Tapia R."/>
            <person name="Land M."/>
            <person name="Hauser L."/>
            <person name="Chang Y.-J."/>
            <person name="Jeffries C."/>
            <person name="Kyrpides N."/>
            <person name="Ivanova N."/>
            <person name="Mikhailova N."/>
            <person name="Shelobolina E.S."/>
            <person name="Picardal F."/>
            <person name="Roden E."/>
            <person name="Emerson D."/>
            <person name="Woyke T."/>
        </authorList>
    </citation>
    <scope>NUCLEOTIDE SEQUENCE [LARGE SCALE GENOMIC DNA]</scope>
    <source>
        <strain evidence="2 3">ES-2</strain>
    </source>
</reference>
<dbReference type="EMBL" id="CP002159">
    <property type="protein sequence ID" value="ADL54931.1"/>
    <property type="molecule type" value="Genomic_DNA"/>
</dbReference>
<dbReference type="STRING" id="395494.Galf_0899"/>
<dbReference type="Pfam" id="PF00583">
    <property type="entry name" value="Acetyltransf_1"/>
    <property type="match status" value="1"/>
</dbReference>
<dbReference type="AlphaFoldDB" id="D9SEF5"/>
<dbReference type="InterPro" id="IPR000182">
    <property type="entry name" value="GNAT_dom"/>
</dbReference>
<evidence type="ECO:0000313" key="2">
    <source>
        <dbReference type="EMBL" id="ADL54931.1"/>
    </source>
</evidence>
<sequence length="487" mass="56300">MRFLLDTNILIPLEDSRLPLSSNLANFVRLAREYGHQLVFHPASKEDISRDENHDRRLQTLERLAQYTCLEKVPTCPWNTPETGPNDKADNEILYALACDAADALITEDKGIQNKAKRQNLEARVYAIQTAEDLLRRLHETTSVHLPNIQEVPLHSLTPELEDNFFDGLRLDYPDFGTWFRAKAREQRKAWLYRNDDGKIGALCIYAHKENEIISDNDLVLNGASLKLCTFIVAPSCRGKKIGELFLKAAFRYATSNRLEHIFIHGNAEKQSILFELLTDFGFVESGTYQGDIVYLKKQPEMIPEDVCEPFEYCRRYFPHFRQDSSVRKFIIPIRPEFHRILFSDYDSPFDSQMALFESTYSVSNAIKQAYLCNAQIQSIKAGDIVLFYRSIDEQAVTSLGIVEHYESHQDVWKIVRQVRRRTVYSIEQIAELACKPTKVMLFRLVKHFLHPPSIDWLQENHVVNGSIQSIREINDHAFQKLISKAS</sequence>
<organism evidence="2 3">
    <name type="scientific">Gallionella capsiferriformans (strain ES-2)</name>
    <name type="common">Gallionella ferruginea capsiferriformans (strain ES-2)</name>
    <dbReference type="NCBI Taxonomy" id="395494"/>
    <lineage>
        <taxon>Bacteria</taxon>
        <taxon>Pseudomonadati</taxon>
        <taxon>Pseudomonadota</taxon>
        <taxon>Betaproteobacteria</taxon>
        <taxon>Nitrosomonadales</taxon>
        <taxon>Gallionellaceae</taxon>
        <taxon>Gallionella</taxon>
    </lineage>
</organism>
<dbReference type="Gene3D" id="3.40.630.30">
    <property type="match status" value="1"/>
</dbReference>
<evidence type="ECO:0000259" key="1">
    <source>
        <dbReference type="PROSITE" id="PS51186"/>
    </source>
</evidence>
<protein>
    <recommendedName>
        <fullName evidence="1">N-acetyltransferase domain-containing protein</fullName>
    </recommendedName>
</protein>
<dbReference type="GO" id="GO:0016747">
    <property type="term" value="F:acyltransferase activity, transferring groups other than amino-acyl groups"/>
    <property type="evidence" value="ECO:0007669"/>
    <property type="project" value="InterPro"/>
</dbReference>
<dbReference type="InterPro" id="IPR016181">
    <property type="entry name" value="Acyl_CoA_acyltransferase"/>
</dbReference>
<dbReference type="OrthoDB" id="9773249at2"/>
<dbReference type="PROSITE" id="PS51186">
    <property type="entry name" value="GNAT"/>
    <property type="match status" value="1"/>
</dbReference>
<dbReference type="eggNOG" id="COG1848">
    <property type="taxonomic scope" value="Bacteria"/>
</dbReference>
<dbReference type="RefSeq" id="WP_013292872.1">
    <property type="nucleotide sequence ID" value="NC_014394.1"/>
</dbReference>